<evidence type="ECO:0000259" key="1">
    <source>
        <dbReference type="PROSITE" id="PS50943"/>
    </source>
</evidence>
<name>A0A7W7Y201_9GAMM</name>
<dbReference type="InterPro" id="IPR010744">
    <property type="entry name" value="Phage_CI_N"/>
</dbReference>
<dbReference type="Proteomes" id="UP000519004">
    <property type="component" value="Unassembled WGS sequence"/>
</dbReference>
<dbReference type="RefSeq" id="WP_183949029.1">
    <property type="nucleotide sequence ID" value="NZ_JACHHX010000018.1"/>
</dbReference>
<feature type="domain" description="HTH cro/C1-type" evidence="1">
    <location>
        <begin position="31"/>
        <end position="71"/>
    </location>
</feature>
<dbReference type="AlphaFoldDB" id="A0A7W7Y201"/>
<dbReference type="GO" id="GO:0003677">
    <property type="term" value="F:DNA binding"/>
    <property type="evidence" value="ECO:0007669"/>
    <property type="project" value="InterPro"/>
</dbReference>
<proteinExistence type="predicted"/>
<dbReference type="SUPFAM" id="SSF47413">
    <property type="entry name" value="lambda repressor-like DNA-binding domains"/>
    <property type="match status" value="1"/>
</dbReference>
<sequence>MTSPHAAFAQRLQLALDLAGIEKGRGRTARLAALYGVSRETARKWLGGLSLPELERMIDMATRFGVALEWLATGRGAPAPGAHIDEPHALYSVQDRDEARLLGLIRRLPRQQRMALLTLLDRD</sequence>
<dbReference type="EMBL" id="JACHHX010000018">
    <property type="protein sequence ID" value="MBB5016363.1"/>
    <property type="molecule type" value="Genomic_DNA"/>
</dbReference>
<dbReference type="PROSITE" id="PS50943">
    <property type="entry name" value="HTH_CROC1"/>
    <property type="match status" value="1"/>
</dbReference>
<dbReference type="InterPro" id="IPR001387">
    <property type="entry name" value="Cro/C1-type_HTH"/>
</dbReference>
<dbReference type="GO" id="GO:0045892">
    <property type="term" value="P:negative regulation of DNA-templated transcription"/>
    <property type="evidence" value="ECO:0007669"/>
    <property type="project" value="InterPro"/>
</dbReference>
<organism evidence="2 3">
    <name type="scientific">Rehaibacterium terrae</name>
    <dbReference type="NCBI Taxonomy" id="1341696"/>
    <lineage>
        <taxon>Bacteria</taxon>
        <taxon>Pseudomonadati</taxon>
        <taxon>Pseudomonadota</taxon>
        <taxon>Gammaproteobacteria</taxon>
        <taxon>Lysobacterales</taxon>
        <taxon>Lysobacteraceae</taxon>
        <taxon>Rehaibacterium</taxon>
    </lineage>
</organism>
<gene>
    <name evidence="2" type="ORF">HNQ58_002278</name>
</gene>
<evidence type="ECO:0000313" key="2">
    <source>
        <dbReference type="EMBL" id="MBB5016363.1"/>
    </source>
</evidence>
<dbReference type="Gene3D" id="1.10.260.40">
    <property type="entry name" value="lambda repressor-like DNA-binding domains"/>
    <property type="match status" value="1"/>
</dbReference>
<accession>A0A7W7Y201</accession>
<reference evidence="2 3" key="1">
    <citation type="submission" date="2020-08" db="EMBL/GenBank/DDBJ databases">
        <title>Genomic Encyclopedia of Type Strains, Phase IV (KMG-IV): sequencing the most valuable type-strain genomes for metagenomic binning, comparative biology and taxonomic classification.</title>
        <authorList>
            <person name="Goeker M."/>
        </authorList>
    </citation>
    <scope>NUCLEOTIDE SEQUENCE [LARGE SCALE GENOMIC DNA]</scope>
    <source>
        <strain evidence="2 3">DSM 25897</strain>
    </source>
</reference>
<evidence type="ECO:0000313" key="3">
    <source>
        <dbReference type="Proteomes" id="UP000519004"/>
    </source>
</evidence>
<protein>
    <submittedName>
        <fullName evidence="2">Transcriptional regulator with XRE-family HTH domain</fullName>
    </submittedName>
</protein>
<dbReference type="InterPro" id="IPR010982">
    <property type="entry name" value="Lambda_DNA-bd_dom_sf"/>
</dbReference>
<keyword evidence="3" id="KW-1185">Reference proteome</keyword>
<comment type="caution">
    <text evidence="2">The sequence shown here is derived from an EMBL/GenBank/DDBJ whole genome shotgun (WGS) entry which is preliminary data.</text>
</comment>
<dbReference type="Pfam" id="PF07022">
    <property type="entry name" value="Phage_CI_repr"/>
    <property type="match status" value="1"/>
</dbReference>